<dbReference type="Gene3D" id="2.80.10.50">
    <property type="match status" value="1"/>
</dbReference>
<evidence type="ECO:0000313" key="1">
    <source>
        <dbReference type="EMBL" id="KAG7099729.1"/>
    </source>
</evidence>
<organism evidence="1 2">
    <name type="scientific">Marasmius oreades</name>
    <name type="common">fairy-ring Marasmius</name>
    <dbReference type="NCBI Taxonomy" id="181124"/>
    <lineage>
        <taxon>Eukaryota</taxon>
        <taxon>Fungi</taxon>
        <taxon>Dikarya</taxon>
        <taxon>Basidiomycota</taxon>
        <taxon>Agaricomycotina</taxon>
        <taxon>Agaricomycetes</taxon>
        <taxon>Agaricomycetidae</taxon>
        <taxon>Agaricales</taxon>
        <taxon>Marasmiineae</taxon>
        <taxon>Marasmiaceae</taxon>
        <taxon>Marasmius</taxon>
    </lineage>
</organism>
<dbReference type="Proteomes" id="UP001049176">
    <property type="component" value="Chromosome 1"/>
</dbReference>
<reference evidence="1" key="1">
    <citation type="journal article" date="2021" name="Genome Biol. Evol.">
        <title>The assembled and annotated genome of the fairy-ring fungus Marasmius oreades.</title>
        <authorList>
            <person name="Hiltunen M."/>
            <person name="Ament-Velasquez S.L."/>
            <person name="Johannesson H."/>
        </authorList>
    </citation>
    <scope>NUCLEOTIDE SEQUENCE</scope>
    <source>
        <strain evidence="1">03SP1</strain>
    </source>
</reference>
<dbReference type="EMBL" id="CM032181">
    <property type="protein sequence ID" value="KAG7099729.1"/>
    <property type="molecule type" value="Genomic_DNA"/>
</dbReference>
<keyword evidence="2" id="KW-1185">Reference proteome</keyword>
<dbReference type="GeneID" id="66070622"/>
<proteinExistence type="predicted"/>
<dbReference type="SUPFAM" id="SSF50370">
    <property type="entry name" value="Ricin B-like lectins"/>
    <property type="match status" value="1"/>
</dbReference>
<accession>A0A9P7V3M2</accession>
<gene>
    <name evidence="1" type="ORF">E1B28_001546</name>
</gene>
<dbReference type="KEGG" id="more:E1B28_001546"/>
<comment type="caution">
    <text evidence="1">The sequence shown here is derived from an EMBL/GenBank/DDBJ whole genome shotgun (WGS) entry which is preliminary data.</text>
</comment>
<sequence length="271" mass="29768">MTTIDPEIDASGTNGFPEGCFIIRSATNRSRVFDVAGSATHDGAKLILWTIKESSLVESRRDPSANNQVFFIDDSGALCCKSSGHAVDIEGDNLVLRRRRPLTRPYPNRLSHPLPNFFYSPETKEITVAFLCDPRFHASSACRGGSNQIHLLTSKPKRRDPNLFDTASNFLNDTLTASVSLFGGQAKISAEPGALAAIGAELSEDEILPEDQGEEAEVDDSPDPMREICMISIKKRTEDDQGLVAKARTRRKWLVEAISATDARTGSRHRH</sequence>
<name>A0A9P7V3M2_9AGAR</name>
<dbReference type="InterPro" id="IPR035992">
    <property type="entry name" value="Ricin_B-like_lectins"/>
</dbReference>
<protein>
    <submittedName>
        <fullName evidence="1">Uncharacterized protein</fullName>
    </submittedName>
</protein>
<dbReference type="OrthoDB" id="9895617at2759"/>
<dbReference type="RefSeq" id="XP_043016199.1">
    <property type="nucleotide sequence ID" value="XM_043147490.1"/>
</dbReference>
<dbReference type="AlphaFoldDB" id="A0A9P7V3M2"/>
<evidence type="ECO:0000313" key="2">
    <source>
        <dbReference type="Proteomes" id="UP001049176"/>
    </source>
</evidence>